<feature type="transmembrane region" description="Helical" evidence="1">
    <location>
        <begin position="56"/>
        <end position="73"/>
    </location>
</feature>
<evidence type="ECO:0000313" key="3">
    <source>
        <dbReference type="Proteomes" id="UP000193986"/>
    </source>
</evidence>
<keyword evidence="1" id="KW-1133">Transmembrane helix</keyword>
<keyword evidence="1" id="KW-0472">Membrane</keyword>
<evidence type="ECO:0000256" key="1">
    <source>
        <dbReference type="SAM" id="Phobius"/>
    </source>
</evidence>
<evidence type="ECO:0000313" key="2">
    <source>
        <dbReference type="EMBL" id="ORY24870.1"/>
    </source>
</evidence>
<feature type="transmembrane region" description="Helical" evidence="1">
    <location>
        <begin position="85"/>
        <end position="106"/>
    </location>
</feature>
<organism evidence="2 3">
    <name type="scientific">Naematelia encephala</name>
    <dbReference type="NCBI Taxonomy" id="71784"/>
    <lineage>
        <taxon>Eukaryota</taxon>
        <taxon>Fungi</taxon>
        <taxon>Dikarya</taxon>
        <taxon>Basidiomycota</taxon>
        <taxon>Agaricomycotina</taxon>
        <taxon>Tremellomycetes</taxon>
        <taxon>Tremellales</taxon>
        <taxon>Naemateliaceae</taxon>
        <taxon>Naematelia</taxon>
    </lineage>
</organism>
<comment type="caution">
    <text evidence="2">The sequence shown here is derived from an EMBL/GenBank/DDBJ whole genome shotgun (WGS) entry which is preliminary data.</text>
</comment>
<proteinExistence type="predicted"/>
<keyword evidence="1" id="KW-0812">Transmembrane</keyword>
<accession>A0A1Y2ARD0</accession>
<dbReference type="AlphaFoldDB" id="A0A1Y2ARD0"/>
<gene>
    <name evidence="2" type="ORF">BCR39DRAFT_561334</name>
</gene>
<dbReference type="Proteomes" id="UP000193986">
    <property type="component" value="Unassembled WGS sequence"/>
</dbReference>
<dbReference type="InParanoid" id="A0A1Y2ARD0"/>
<name>A0A1Y2ARD0_9TREE</name>
<reference evidence="2 3" key="1">
    <citation type="submission" date="2016-07" db="EMBL/GenBank/DDBJ databases">
        <title>Pervasive Adenine N6-methylation of Active Genes in Fungi.</title>
        <authorList>
            <consortium name="DOE Joint Genome Institute"/>
            <person name="Mondo S.J."/>
            <person name="Dannebaum R.O."/>
            <person name="Kuo R.C."/>
            <person name="Labutti K."/>
            <person name="Haridas S."/>
            <person name="Kuo A."/>
            <person name="Salamov A."/>
            <person name="Ahrendt S.R."/>
            <person name="Lipzen A."/>
            <person name="Sullivan W."/>
            <person name="Andreopoulos W.B."/>
            <person name="Clum A."/>
            <person name="Lindquist E."/>
            <person name="Daum C."/>
            <person name="Ramamoorthy G.K."/>
            <person name="Gryganskyi A."/>
            <person name="Culley D."/>
            <person name="Magnuson J.K."/>
            <person name="James T.Y."/>
            <person name="O'Malley M.A."/>
            <person name="Stajich J.E."/>
            <person name="Spatafora J.W."/>
            <person name="Visel A."/>
            <person name="Grigoriev I.V."/>
        </authorList>
    </citation>
    <scope>NUCLEOTIDE SEQUENCE [LARGE SCALE GENOMIC DNA]</scope>
    <source>
        <strain evidence="2 3">68-887.2</strain>
    </source>
</reference>
<protein>
    <submittedName>
        <fullName evidence="2">Uncharacterized protein</fullName>
    </submittedName>
</protein>
<dbReference type="EMBL" id="MCFC01000063">
    <property type="protein sequence ID" value="ORY24870.1"/>
    <property type="molecule type" value="Genomic_DNA"/>
</dbReference>
<sequence>MSFKYPVLPIVRVQEEKIPLLGQAKVSRSEQDVKLQVEEENKDDDIRPSLAEASRLLILLVFAAVWTGLAIFLTPLSPTPTRRTIGWILVGVWASLTTFLGARLAIETLDLWRESRMRERGRRLLFVGDECEKTGQV</sequence>
<keyword evidence="3" id="KW-1185">Reference proteome</keyword>